<reference evidence="1 2" key="1">
    <citation type="submission" date="2016-07" db="EMBL/GenBank/DDBJ databases">
        <title>Multi-omics approach to identify versatile polysaccharide utilization systems of a marine flavobacterium Gramella flava.</title>
        <authorList>
            <person name="Tang K."/>
        </authorList>
    </citation>
    <scope>NUCLEOTIDE SEQUENCE [LARGE SCALE GENOMIC DNA]</scope>
    <source>
        <strain evidence="1 2">JLT2011</strain>
    </source>
</reference>
<evidence type="ECO:0000313" key="2">
    <source>
        <dbReference type="Proteomes" id="UP000186230"/>
    </source>
</evidence>
<dbReference type="AlphaFoldDB" id="A0A1L7I247"/>
<sequence>MKVLNKLILILAILITGSMLGQEVKLMTYNIKYANENDGENSWSKRQEFITNQLKFYEPDLFGVQEALKVQMDHFKDSLNGYDYIGVGREDGKEQGEYSAIFYKADQYKVLESGTFWLSQTPEKVSTGWDAALPRICTYGLFEETETGKKFWYFNTHFDHIGVEARTNSAQLILDKISAINTEDLPVFLSGDFNLEPDSEGIQLIKKTLGDSKEIAKTVSYGSDGTFNGFNFEEAVTRRIDYIFVNDQVQIEKYGVLSDSKMKLYPSDHFPVMIISKI</sequence>
<gene>
    <name evidence="1" type="ORF">GRFL_0550</name>
</gene>
<accession>A0A1L7I247</accession>
<dbReference type="STRING" id="1229726.GRFL_0550"/>
<dbReference type="KEGG" id="gfl:GRFL_0550"/>
<dbReference type="PANTHER" id="PTHR12121:SF36">
    <property type="entry name" value="ENDONUCLEASE_EXONUCLEASE_PHOSPHATASE DOMAIN-CONTAINING PROTEIN"/>
    <property type="match status" value="1"/>
</dbReference>
<dbReference type="GO" id="GO:0004519">
    <property type="term" value="F:endonuclease activity"/>
    <property type="evidence" value="ECO:0007669"/>
    <property type="project" value="UniProtKB-KW"/>
</dbReference>
<proteinExistence type="predicted"/>
<dbReference type="InterPro" id="IPR005135">
    <property type="entry name" value="Endo/exonuclease/phosphatase"/>
</dbReference>
<evidence type="ECO:0000313" key="1">
    <source>
        <dbReference type="EMBL" id="APU67274.1"/>
    </source>
</evidence>
<organism evidence="1 2">
    <name type="scientific">Christiangramia flava JLT2011</name>
    <dbReference type="NCBI Taxonomy" id="1229726"/>
    <lineage>
        <taxon>Bacteria</taxon>
        <taxon>Pseudomonadati</taxon>
        <taxon>Bacteroidota</taxon>
        <taxon>Flavobacteriia</taxon>
        <taxon>Flavobacteriales</taxon>
        <taxon>Flavobacteriaceae</taxon>
        <taxon>Christiangramia</taxon>
    </lineage>
</organism>
<keyword evidence="1" id="KW-0378">Hydrolase</keyword>
<dbReference type="InterPro" id="IPR036691">
    <property type="entry name" value="Endo/exonu/phosph_ase_sf"/>
</dbReference>
<dbReference type="Gene3D" id="3.60.10.10">
    <property type="entry name" value="Endonuclease/exonuclease/phosphatase"/>
    <property type="match status" value="1"/>
</dbReference>
<protein>
    <submittedName>
        <fullName evidence="1">Endonuclease/exonuclease/phosphatase family protein</fullName>
    </submittedName>
</protein>
<dbReference type="SUPFAM" id="SSF56219">
    <property type="entry name" value="DNase I-like"/>
    <property type="match status" value="1"/>
</dbReference>
<keyword evidence="1" id="KW-0269">Exonuclease</keyword>
<dbReference type="InterPro" id="IPR050410">
    <property type="entry name" value="CCR4/nocturin_mRNA_transcr"/>
</dbReference>
<dbReference type="Proteomes" id="UP000186230">
    <property type="component" value="Chromosome"/>
</dbReference>
<keyword evidence="2" id="KW-1185">Reference proteome</keyword>
<dbReference type="RefSeq" id="WP_083645928.1">
    <property type="nucleotide sequence ID" value="NZ_AMRU01000003.1"/>
</dbReference>
<name>A0A1L7I247_9FLAO</name>
<dbReference type="Pfam" id="PF03372">
    <property type="entry name" value="Exo_endo_phos"/>
    <property type="match status" value="1"/>
</dbReference>
<dbReference type="CDD" id="cd09083">
    <property type="entry name" value="EEP-1"/>
    <property type="match status" value="1"/>
</dbReference>
<dbReference type="PANTHER" id="PTHR12121">
    <property type="entry name" value="CARBON CATABOLITE REPRESSOR PROTEIN 4"/>
    <property type="match status" value="1"/>
</dbReference>
<dbReference type="OrthoDB" id="9793162at2"/>
<keyword evidence="1" id="KW-0540">Nuclease</keyword>
<dbReference type="GO" id="GO:0000175">
    <property type="term" value="F:3'-5'-RNA exonuclease activity"/>
    <property type="evidence" value="ECO:0007669"/>
    <property type="project" value="TreeGrafter"/>
</dbReference>
<keyword evidence="1" id="KW-0255">Endonuclease</keyword>
<dbReference type="EMBL" id="CP016359">
    <property type="protein sequence ID" value="APU67274.1"/>
    <property type="molecule type" value="Genomic_DNA"/>
</dbReference>